<dbReference type="Pfam" id="PF12802">
    <property type="entry name" value="MarR_2"/>
    <property type="match status" value="1"/>
</dbReference>
<feature type="domain" description="HTH marR-type" evidence="4">
    <location>
        <begin position="3"/>
        <end position="137"/>
    </location>
</feature>
<keyword evidence="1" id="KW-0805">Transcription regulation</keyword>
<evidence type="ECO:0000313" key="6">
    <source>
        <dbReference type="Proteomes" id="UP000051296"/>
    </source>
</evidence>
<dbReference type="PANTHER" id="PTHR42756">
    <property type="entry name" value="TRANSCRIPTIONAL REGULATOR, MARR"/>
    <property type="match status" value="1"/>
</dbReference>
<evidence type="ECO:0000256" key="3">
    <source>
        <dbReference type="ARBA" id="ARBA00023163"/>
    </source>
</evidence>
<dbReference type="PROSITE" id="PS01117">
    <property type="entry name" value="HTH_MARR_1"/>
    <property type="match status" value="1"/>
</dbReference>
<dbReference type="Gene3D" id="1.10.10.10">
    <property type="entry name" value="Winged helix-like DNA-binding domain superfamily/Winged helix DNA-binding domain"/>
    <property type="match status" value="1"/>
</dbReference>
<dbReference type="FunCoup" id="A0A0R2FZ16">
    <property type="interactions" value="8"/>
</dbReference>
<dbReference type="AlphaFoldDB" id="A0A0R2FZ16"/>
<sequence length="140" mass="16167">MTEMNFGRQLKIAANHMVKRFDDFARQYDLTSNDLAVIDYIQHSPRQAVSQAQIEREFAIQRSTASILLKRMETKGLIRRQKMVSDGRQKLVVLTDKAADLTAEISTYMSKEESALRAAFSPSELAIFERILTFYRQTEE</sequence>
<evidence type="ECO:0000256" key="2">
    <source>
        <dbReference type="ARBA" id="ARBA00023125"/>
    </source>
</evidence>
<keyword evidence="6" id="KW-1185">Reference proteome</keyword>
<dbReference type="OrthoDB" id="384891at2"/>
<dbReference type="GO" id="GO:0003677">
    <property type="term" value="F:DNA binding"/>
    <property type="evidence" value="ECO:0007669"/>
    <property type="project" value="UniProtKB-KW"/>
</dbReference>
<dbReference type="PANTHER" id="PTHR42756:SF1">
    <property type="entry name" value="TRANSCRIPTIONAL REPRESSOR OF EMRAB OPERON"/>
    <property type="match status" value="1"/>
</dbReference>
<evidence type="ECO:0000313" key="5">
    <source>
        <dbReference type="EMBL" id="KRN33448.1"/>
    </source>
</evidence>
<reference evidence="5 6" key="1">
    <citation type="journal article" date="2015" name="Genome Announc.">
        <title>Expanding the biotechnology potential of lactobacilli through comparative genomics of 213 strains and associated genera.</title>
        <authorList>
            <person name="Sun Z."/>
            <person name="Harris H.M."/>
            <person name="McCann A."/>
            <person name="Guo C."/>
            <person name="Argimon S."/>
            <person name="Zhang W."/>
            <person name="Yang X."/>
            <person name="Jeffery I.B."/>
            <person name="Cooney J.C."/>
            <person name="Kagawa T.F."/>
            <person name="Liu W."/>
            <person name="Song Y."/>
            <person name="Salvetti E."/>
            <person name="Wrobel A."/>
            <person name="Rasinkangas P."/>
            <person name="Parkhill J."/>
            <person name="Rea M.C."/>
            <person name="O'Sullivan O."/>
            <person name="Ritari J."/>
            <person name="Douillard F.P."/>
            <person name="Paul Ross R."/>
            <person name="Yang R."/>
            <person name="Briner A.E."/>
            <person name="Felis G.E."/>
            <person name="de Vos W.M."/>
            <person name="Barrangou R."/>
            <person name="Klaenhammer T.R."/>
            <person name="Caufield P.W."/>
            <person name="Cui Y."/>
            <person name="Zhang H."/>
            <person name="O'Toole P.W."/>
        </authorList>
    </citation>
    <scope>NUCLEOTIDE SEQUENCE [LARGE SCALE GENOMIC DNA]</scope>
    <source>
        <strain evidence="5 6">DSM 20190</strain>
    </source>
</reference>
<dbReference type="InterPro" id="IPR023187">
    <property type="entry name" value="Tscrpt_reg_MarR-type_CS"/>
</dbReference>
<dbReference type="InterPro" id="IPR036388">
    <property type="entry name" value="WH-like_DNA-bd_sf"/>
</dbReference>
<name>A0A0R2FZ16_9LACO</name>
<dbReference type="PATRIC" id="fig|1123500.6.peg.246"/>
<keyword evidence="2" id="KW-0238">DNA-binding</keyword>
<dbReference type="SUPFAM" id="SSF46785">
    <property type="entry name" value="Winged helix' DNA-binding domain"/>
    <property type="match status" value="1"/>
</dbReference>
<dbReference type="SMART" id="SM00347">
    <property type="entry name" value="HTH_MARR"/>
    <property type="match status" value="1"/>
</dbReference>
<dbReference type="InterPro" id="IPR000835">
    <property type="entry name" value="HTH_MarR-typ"/>
</dbReference>
<evidence type="ECO:0000259" key="4">
    <source>
        <dbReference type="PROSITE" id="PS50995"/>
    </source>
</evidence>
<dbReference type="Proteomes" id="UP000051296">
    <property type="component" value="Unassembled WGS sequence"/>
</dbReference>
<dbReference type="InParanoid" id="A0A0R2FZ16"/>
<dbReference type="EMBL" id="JQAX01000001">
    <property type="protein sequence ID" value="KRN33448.1"/>
    <property type="molecule type" value="Genomic_DNA"/>
</dbReference>
<dbReference type="RefSeq" id="WP_022791059.1">
    <property type="nucleotide sequence ID" value="NZ_ATUU01000001.1"/>
</dbReference>
<dbReference type="GO" id="GO:0003700">
    <property type="term" value="F:DNA-binding transcription factor activity"/>
    <property type="evidence" value="ECO:0007669"/>
    <property type="project" value="InterPro"/>
</dbReference>
<organism evidence="5 6">
    <name type="scientific">Weissella halotolerans DSM 20190</name>
    <dbReference type="NCBI Taxonomy" id="1123500"/>
    <lineage>
        <taxon>Bacteria</taxon>
        <taxon>Bacillati</taxon>
        <taxon>Bacillota</taxon>
        <taxon>Bacilli</taxon>
        <taxon>Lactobacillales</taxon>
        <taxon>Lactobacillaceae</taxon>
        <taxon>Weissella</taxon>
    </lineage>
</organism>
<dbReference type="PRINTS" id="PR00598">
    <property type="entry name" value="HTHMARR"/>
</dbReference>
<keyword evidence="3" id="KW-0804">Transcription</keyword>
<dbReference type="eggNOG" id="COG1846">
    <property type="taxonomic scope" value="Bacteria"/>
</dbReference>
<accession>A0A0R2FZ16</accession>
<evidence type="ECO:0000256" key="1">
    <source>
        <dbReference type="ARBA" id="ARBA00023015"/>
    </source>
</evidence>
<gene>
    <name evidence="5" type="ORF">IV68_GL000248</name>
</gene>
<dbReference type="InterPro" id="IPR036390">
    <property type="entry name" value="WH_DNA-bd_sf"/>
</dbReference>
<dbReference type="PROSITE" id="PS50995">
    <property type="entry name" value="HTH_MARR_2"/>
    <property type="match status" value="1"/>
</dbReference>
<comment type="caution">
    <text evidence="5">The sequence shown here is derived from an EMBL/GenBank/DDBJ whole genome shotgun (WGS) entry which is preliminary data.</text>
</comment>
<protein>
    <recommendedName>
        <fullName evidence="4">HTH marR-type domain-containing protein</fullName>
    </recommendedName>
</protein>
<dbReference type="STRING" id="1123500.GCA_000420365_00256"/>
<proteinExistence type="predicted"/>